<evidence type="ECO:0000313" key="2">
    <source>
        <dbReference type="EMBL" id="WIV89513.1"/>
    </source>
</evidence>
<dbReference type="CDD" id="cd00267">
    <property type="entry name" value="ABC_ATPase"/>
    <property type="match status" value="1"/>
</dbReference>
<dbReference type="RefSeq" id="WP_285805540.1">
    <property type="nucleotide sequence ID" value="NZ_CP127389.1"/>
</dbReference>
<evidence type="ECO:0000313" key="3">
    <source>
        <dbReference type="Proteomes" id="UP001226651"/>
    </source>
</evidence>
<dbReference type="SUPFAM" id="SSF52540">
    <property type="entry name" value="P-loop containing nucleoside triphosphate hydrolases"/>
    <property type="match status" value="1"/>
</dbReference>
<dbReference type="Gene3D" id="3.40.50.300">
    <property type="entry name" value="P-loop containing nucleotide triphosphate hydrolases"/>
    <property type="match status" value="1"/>
</dbReference>
<evidence type="ECO:0000259" key="1">
    <source>
        <dbReference type="Pfam" id="PF13175"/>
    </source>
</evidence>
<accession>A0ABY8YB69</accession>
<reference evidence="2 3" key="1">
    <citation type="submission" date="2023-06" db="EMBL/GenBank/DDBJ databases">
        <title>Proteus appendicitidis sp. nov., isolated from the appendiceal pus of an appendicitis patient in Yongzhou, China.</title>
        <authorList>
            <person name="Cai X."/>
        </authorList>
    </citation>
    <scope>NUCLEOTIDE SEQUENCE [LARGE SCALE GENOMIC DNA]</scope>
    <source>
        <strain evidence="2 3">HZ0627</strain>
    </source>
</reference>
<gene>
    <name evidence="2" type="ORF">QQS39_05785</name>
</gene>
<dbReference type="EMBL" id="CP127389">
    <property type="protein sequence ID" value="WIV89513.1"/>
    <property type="molecule type" value="Genomic_DNA"/>
</dbReference>
<dbReference type="PANTHER" id="PTHR32182">
    <property type="entry name" value="DNA REPLICATION AND REPAIR PROTEIN RECF"/>
    <property type="match status" value="1"/>
</dbReference>
<protein>
    <submittedName>
        <fullName evidence="2">AAA family ATPase</fullName>
    </submittedName>
</protein>
<dbReference type="Proteomes" id="UP001226651">
    <property type="component" value="Chromosome"/>
</dbReference>
<feature type="domain" description="Endonuclease GajA/Old nuclease/RecF-like AAA" evidence="1">
    <location>
        <begin position="1"/>
        <end position="372"/>
    </location>
</feature>
<dbReference type="PANTHER" id="PTHR32182:SF23">
    <property type="entry name" value="ATP BINDING PROTEIN"/>
    <property type="match status" value="1"/>
</dbReference>
<organism evidence="2 3">
    <name type="scientific">Proteus appendicitidis</name>
    <dbReference type="NCBI Taxonomy" id="3034648"/>
    <lineage>
        <taxon>Bacteria</taxon>
        <taxon>Pseudomonadati</taxon>
        <taxon>Pseudomonadota</taxon>
        <taxon>Gammaproteobacteria</taxon>
        <taxon>Enterobacterales</taxon>
        <taxon>Morganellaceae</taxon>
        <taxon>Proteus</taxon>
    </lineage>
</organism>
<dbReference type="InterPro" id="IPR027417">
    <property type="entry name" value="P-loop_NTPase"/>
</dbReference>
<keyword evidence="3" id="KW-1185">Reference proteome</keyword>
<dbReference type="InterPro" id="IPR041685">
    <property type="entry name" value="AAA_GajA/Old/RecF-like"/>
</dbReference>
<name>A0ABY8YB69_9GAMM</name>
<dbReference type="Pfam" id="PF13175">
    <property type="entry name" value="AAA_15"/>
    <property type="match status" value="1"/>
</dbReference>
<proteinExistence type="predicted"/>
<sequence length="474" mass="53709">MQISKLRLENYGVFTDADITLATKDGNKNGSNITVFIGNNGSGKTSILDAIATGLSWFVAKLEDKDAQGKFANKSKINVSSDYCLISFLKRDIEQETNLSFYKYHDDLSLELITALKNSKKYALGSYAIDSDLAQYVYNRYRISSRQTKYHRNYPIVAYYGATRHTYDSTINTAIQPINSHPFDMLAGYNGSLEAKTDYADFFAWFRYREDIENETAPHTSIMKLLEKHTDVNSEIYQSMLAEQKKLQDKALTAVREAIKIFLSDGSSTIENIYIERTPDLSMKVVKDGTHFSIEQLSYGEKSLLAMIGDIARRLTLLNITLDNPLEGKGIILIDEPDVHLHPQWQRRLIALLDKTFPNCQFVLTTHSPLLISDHKDILVYSIEKGQVEKVSSPYGQDINSVLSEIMDTDFINQKVQSQIGDVLDAIQNADIATAKDLLTELEKEISTNNIEVVKARLLLKKKEVQLEKNQQKK</sequence>